<evidence type="ECO:0000256" key="9">
    <source>
        <dbReference type="RuleBase" id="RU369094"/>
    </source>
</evidence>
<keyword evidence="13" id="KW-1185">Reference proteome</keyword>
<comment type="caution">
    <text evidence="12">The sequence shown here is derived from an EMBL/GenBank/DDBJ whole genome shotgun (WGS) entry which is preliminary data.</text>
</comment>
<evidence type="ECO:0000256" key="1">
    <source>
        <dbReference type="ARBA" id="ARBA00022723"/>
    </source>
</evidence>
<dbReference type="GO" id="GO:0008270">
    <property type="term" value="F:zinc ion binding"/>
    <property type="evidence" value="ECO:0007669"/>
    <property type="project" value="UniProtKB-KW"/>
</dbReference>
<sequence length="415" mass="44704">MMPSADGNGNDNNNNSNNSKAAAASSDDGAAKGGGGRKGAQQQQKPGEQGLKCPRCDSSNTKFCYYNNYSLSQPRHFCKTCRRYWTKGGALRNVPIGGGCRKSNKHKSSKSRSSAKDSLSSNYPHHHPMMMMISPSASMDFHQLIGTSTSTSTTSPYNFPHGLMINSSIISPNFDAAPFPNPPNPCCQLDAAAAATAIRPPSSTTLMGGFSFPVNQSGGLMNFNTSLASSIESLSCINQDMHLKLQQQRLGVMLIGGDHHDQEIVVNNHKESSFVDDHHHQEIIINQSSKPVLQSISFQNLEVLKPVLNISTTTTTAAAADHDHDHDPDHDNDNDNSIMRPTTTTTSHDHQYWFFENSSSSPYNCTPNSTTVSSSTNNKGGGGGGGGDCMNTSNWSASGLHQYSWNDLNQYGGLP</sequence>
<evidence type="ECO:0000256" key="4">
    <source>
        <dbReference type="ARBA" id="ARBA00023015"/>
    </source>
</evidence>
<reference evidence="12 13" key="1">
    <citation type="submission" date="2024-01" db="EMBL/GenBank/DDBJ databases">
        <title>Genome assemblies of Stephania.</title>
        <authorList>
            <person name="Yang L."/>
        </authorList>
    </citation>
    <scope>NUCLEOTIDE SEQUENCE [LARGE SCALE GENOMIC DNA]</scope>
    <source>
        <strain evidence="12">JXDWG</strain>
        <tissue evidence="12">Leaf</tissue>
    </source>
</reference>
<keyword evidence="1 9" id="KW-0479">Metal-binding</keyword>
<evidence type="ECO:0000256" key="3">
    <source>
        <dbReference type="ARBA" id="ARBA00022833"/>
    </source>
</evidence>
<keyword evidence="2 8" id="KW-0863">Zinc-finger</keyword>
<dbReference type="PANTHER" id="PTHR31992:SF313">
    <property type="entry name" value="DOF ZINC FINGER PROTEIN DOF5.7"/>
    <property type="match status" value="1"/>
</dbReference>
<dbReference type="Proteomes" id="UP001419268">
    <property type="component" value="Unassembled WGS sequence"/>
</dbReference>
<dbReference type="PROSITE" id="PS50884">
    <property type="entry name" value="ZF_DOF_2"/>
    <property type="match status" value="1"/>
</dbReference>
<dbReference type="InterPro" id="IPR003851">
    <property type="entry name" value="Znf_Dof"/>
</dbReference>
<evidence type="ECO:0000259" key="11">
    <source>
        <dbReference type="PROSITE" id="PS50884"/>
    </source>
</evidence>
<keyword evidence="6 9" id="KW-0804">Transcription</keyword>
<evidence type="ECO:0000313" key="12">
    <source>
        <dbReference type="EMBL" id="KAK9112900.1"/>
    </source>
</evidence>
<keyword evidence="7 8" id="KW-0539">Nucleus</keyword>
<keyword evidence="4 9" id="KW-0805">Transcription regulation</keyword>
<feature type="compositionally biased region" description="Basic and acidic residues" evidence="10">
    <location>
        <begin position="320"/>
        <end position="333"/>
    </location>
</feature>
<evidence type="ECO:0000256" key="7">
    <source>
        <dbReference type="ARBA" id="ARBA00023242"/>
    </source>
</evidence>
<comment type="subcellular location">
    <subcellularLocation>
        <location evidence="8 9">Nucleus</location>
    </subcellularLocation>
</comment>
<evidence type="ECO:0000256" key="2">
    <source>
        <dbReference type="ARBA" id="ARBA00022771"/>
    </source>
</evidence>
<evidence type="ECO:0000256" key="10">
    <source>
        <dbReference type="SAM" id="MobiDB-lite"/>
    </source>
</evidence>
<dbReference type="AlphaFoldDB" id="A0AAP0NP90"/>
<comment type="function">
    <text evidence="9">Transcription factor that binds specifically to a 5'-AA[AG]G-3' consensus core sequence.</text>
</comment>
<dbReference type="PROSITE" id="PS01361">
    <property type="entry name" value="ZF_DOF_1"/>
    <property type="match status" value="1"/>
</dbReference>
<feature type="region of interest" description="Disordered" evidence="10">
    <location>
        <begin position="319"/>
        <end position="343"/>
    </location>
</feature>
<keyword evidence="3 9" id="KW-0862">Zinc</keyword>
<dbReference type="Pfam" id="PF02701">
    <property type="entry name" value="Zn_ribbon_Dof"/>
    <property type="match status" value="1"/>
</dbReference>
<dbReference type="GO" id="GO:0005634">
    <property type="term" value="C:nucleus"/>
    <property type="evidence" value="ECO:0007669"/>
    <property type="project" value="UniProtKB-SubCell"/>
</dbReference>
<feature type="compositionally biased region" description="Low complexity" evidence="10">
    <location>
        <begin position="1"/>
        <end position="28"/>
    </location>
</feature>
<name>A0AAP0NP90_9MAGN</name>
<dbReference type="InterPro" id="IPR045174">
    <property type="entry name" value="Dof"/>
</dbReference>
<proteinExistence type="predicted"/>
<evidence type="ECO:0000256" key="6">
    <source>
        <dbReference type="ARBA" id="ARBA00023163"/>
    </source>
</evidence>
<feature type="region of interest" description="Disordered" evidence="10">
    <location>
        <begin position="95"/>
        <end position="129"/>
    </location>
</feature>
<accession>A0AAP0NP90</accession>
<evidence type="ECO:0000256" key="5">
    <source>
        <dbReference type="ARBA" id="ARBA00023125"/>
    </source>
</evidence>
<dbReference type="EMBL" id="JBBNAG010000008">
    <property type="protein sequence ID" value="KAK9112900.1"/>
    <property type="molecule type" value="Genomic_DNA"/>
</dbReference>
<dbReference type="GO" id="GO:0003677">
    <property type="term" value="F:DNA binding"/>
    <property type="evidence" value="ECO:0007669"/>
    <property type="project" value="UniProtKB-UniRule"/>
</dbReference>
<protein>
    <recommendedName>
        <fullName evidence="9">Dof zinc finger protein</fullName>
    </recommendedName>
</protein>
<gene>
    <name evidence="12" type="ORF">Scep_020419</name>
</gene>
<evidence type="ECO:0000256" key="8">
    <source>
        <dbReference type="PROSITE-ProRule" id="PRU00071"/>
    </source>
</evidence>
<keyword evidence="5 8" id="KW-0238">DNA-binding</keyword>
<feature type="region of interest" description="Disordered" evidence="10">
    <location>
        <begin position="364"/>
        <end position="384"/>
    </location>
</feature>
<feature type="compositionally biased region" description="Low complexity" evidence="10">
    <location>
        <begin position="366"/>
        <end position="378"/>
    </location>
</feature>
<organism evidence="12 13">
    <name type="scientific">Stephania cephalantha</name>
    <dbReference type="NCBI Taxonomy" id="152367"/>
    <lineage>
        <taxon>Eukaryota</taxon>
        <taxon>Viridiplantae</taxon>
        <taxon>Streptophyta</taxon>
        <taxon>Embryophyta</taxon>
        <taxon>Tracheophyta</taxon>
        <taxon>Spermatophyta</taxon>
        <taxon>Magnoliopsida</taxon>
        <taxon>Ranunculales</taxon>
        <taxon>Menispermaceae</taxon>
        <taxon>Menispermoideae</taxon>
        <taxon>Cissampelideae</taxon>
        <taxon>Stephania</taxon>
    </lineage>
</organism>
<feature type="region of interest" description="Disordered" evidence="10">
    <location>
        <begin position="1"/>
        <end position="52"/>
    </location>
</feature>
<feature type="compositionally biased region" description="Low complexity" evidence="10">
    <location>
        <begin position="116"/>
        <end position="129"/>
    </location>
</feature>
<dbReference type="GO" id="GO:0003700">
    <property type="term" value="F:DNA-binding transcription factor activity"/>
    <property type="evidence" value="ECO:0007669"/>
    <property type="project" value="UniProtKB-UniRule"/>
</dbReference>
<feature type="domain" description="Dof-type" evidence="11">
    <location>
        <begin position="51"/>
        <end position="105"/>
    </location>
</feature>
<dbReference type="PANTHER" id="PTHR31992">
    <property type="entry name" value="DOF ZINC FINGER PROTEIN DOF1.4-RELATED"/>
    <property type="match status" value="1"/>
</dbReference>
<evidence type="ECO:0000313" key="13">
    <source>
        <dbReference type="Proteomes" id="UP001419268"/>
    </source>
</evidence>